<sequence>MKAPNTTPYRPPGLSFQTYLYRLVCSFACSSSLITEGAKTSKVLLRPDILYTFWTDVTCTLSEEFHRATEASCFLKQAFEGEYPKLLRLYNELWRRLQQYSTSLHGALTSSGGLDMSLDITNAEIESQDLFTHGKQDYK</sequence>
<evidence type="ECO:0000259" key="1">
    <source>
        <dbReference type="Pfam" id="PF20649"/>
    </source>
</evidence>
<accession>A0ABV0WJW4</accession>
<name>A0ABV0WJW4_9TELE</name>
<proteinExistence type="predicted"/>
<dbReference type="InterPro" id="IPR019465">
    <property type="entry name" value="Cog5"/>
</dbReference>
<dbReference type="Pfam" id="PF20649">
    <property type="entry name" value="COG5_C"/>
    <property type="match status" value="1"/>
</dbReference>
<protein>
    <recommendedName>
        <fullName evidence="1">Conserved oligomeric Golgi complex subunit 5 helical domain-containing protein</fullName>
    </recommendedName>
</protein>
<dbReference type="EMBL" id="JAHRIM010053762">
    <property type="protein sequence ID" value="MEQ2269906.1"/>
    <property type="molecule type" value="Genomic_DNA"/>
</dbReference>
<dbReference type="InterPro" id="IPR048485">
    <property type="entry name" value="COG5_helical"/>
</dbReference>
<evidence type="ECO:0000313" key="3">
    <source>
        <dbReference type="Proteomes" id="UP001444071"/>
    </source>
</evidence>
<reference evidence="2 3" key="1">
    <citation type="submission" date="2021-06" db="EMBL/GenBank/DDBJ databases">
        <authorList>
            <person name="Palmer J.M."/>
        </authorList>
    </citation>
    <scope>NUCLEOTIDE SEQUENCE [LARGE SCALE GENOMIC DNA]</scope>
    <source>
        <strain evidence="2 3">XR_2019</strain>
        <tissue evidence="2">Muscle</tissue>
    </source>
</reference>
<dbReference type="Proteomes" id="UP001444071">
    <property type="component" value="Unassembled WGS sequence"/>
</dbReference>
<gene>
    <name evidence="2" type="ORF">XENORESO_011991</name>
</gene>
<feature type="domain" description="Conserved oligomeric Golgi complex subunit 5 helical" evidence="1">
    <location>
        <begin position="39"/>
        <end position="94"/>
    </location>
</feature>
<comment type="caution">
    <text evidence="2">The sequence shown here is derived from an EMBL/GenBank/DDBJ whole genome shotgun (WGS) entry which is preliminary data.</text>
</comment>
<evidence type="ECO:0000313" key="2">
    <source>
        <dbReference type="EMBL" id="MEQ2269906.1"/>
    </source>
</evidence>
<organism evidence="2 3">
    <name type="scientific">Xenotaenia resolanae</name>
    <dbReference type="NCBI Taxonomy" id="208358"/>
    <lineage>
        <taxon>Eukaryota</taxon>
        <taxon>Metazoa</taxon>
        <taxon>Chordata</taxon>
        <taxon>Craniata</taxon>
        <taxon>Vertebrata</taxon>
        <taxon>Euteleostomi</taxon>
        <taxon>Actinopterygii</taxon>
        <taxon>Neopterygii</taxon>
        <taxon>Teleostei</taxon>
        <taxon>Neoteleostei</taxon>
        <taxon>Acanthomorphata</taxon>
        <taxon>Ovalentaria</taxon>
        <taxon>Atherinomorphae</taxon>
        <taxon>Cyprinodontiformes</taxon>
        <taxon>Goodeidae</taxon>
        <taxon>Xenotaenia</taxon>
    </lineage>
</organism>
<dbReference type="PANTHER" id="PTHR13228">
    <property type="entry name" value="CONSERVED OLIGOMERIC GOLGI COMPLEX COMPONENT 5"/>
    <property type="match status" value="1"/>
</dbReference>
<dbReference type="PANTHER" id="PTHR13228:SF3">
    <property type="entry name" value="CONSERVED OLIGOMERIC GOLGI COMPLEX SUBUNIT 5"/>
    <property type="match status" value="1"/>
</dbReference>
<keyword evidence="3" id="KW-1185">Reference proteome</keyword>